<dbReference type="PANTHER" id="PTHR35848:SF9">
    <property type="entry name" value="SLL1358 PROTEIN"/>
    <property type="match status" value="1"/>
</dbReference>
<gene>
    <name evidence="3" type="ordered locus">Nmlp_1982</name>
</gene>
<proteinExistence type="predicted"/>
<feature type="domain" description="Cupin type-2" evidence="2">
    <location>
        <begin position="38"/>
        <end position="104"/>
    </location>
</feature>
<keyword evidence="4" id="KW-1185">Reference proteome</keyword>
<name>M1XKM5_NATM8</name>
<sequence length="126" mass="13962">MSTYKRVNYHDIDPVSGGMHFLREPLDSEKIGVTITRCEPNWKSRPHDHAENGHEEIYVLIEGTATVVIDGDPVGMEEGDAVWIPPEATRQIRNDDEEAAFVLVSAPVSIEPDEGDAEWSTDGFVG</sequence>
<dbReference type="Pfam" id="PF07883">
    <property type="entry name" value="Cupin_2"/>
    <property type="match status" value="1"/>
</dbReference>
<evidence type="ECO:0000313" key="4">
    <source>
        <dbReference type="Proteomes" id="UP000011867"/>
    </source>
</evidence>
<dbReference type="OrthoDB" id="305577at2157"/>
<dbReference type="Proteomes" id="UP000011867">
    <property type="component" value="Chromosome"/>
</dbReference>
<dbReference type="PANTHER" id="PTHR35848">
    <property type="entry name" value="OXALATE-BINDING PROTEIN"/>
    <property type="match status" value="1"/>
</dbReference>
<dbReference type="eggNOG" id="arCOG03006">
    <property type="taxonomic scope" value="Archaea"/>
</dbReference>
<protein>
    <submittedName>
        <fullName evidence="3">Cupin 2 barrel domain protein</fullName>
    </submittedName>
</protein>
<dbReference type="InterPro" id="IPR013096">
    <property type="entry name" value="Cupin_2"/>
</dbReference>
<reference evidence="3 4" key="1">
    <citation type="journal article" date="2013" name="Genome Announc.">
        <title>Genome of the haloarchaeon Natronomonas moolapensis, a neutrophilic member of a previously haloalkaliphilic genus.</title>
        <authorList>
            <person name="Dyall-Smith M.L."/>
            <person name="Pfeiffer F."/>
            <person name="Oberwinkler T."/>
            <person name="Klee K."/>
            <person name="Rampp M."/>
            <person name="Palm P."/>
            <person name="Gross K."/>
            <person name="Schuster S.C."/>
            <person name="Oesterhelt D."/>
        </authorList>
    </citation>
    <scope>NUCLEOTIDE SEQUENCE [LARGE SCALE GENOMIC DNA]</scope>
    <source>
        <strain evidence="4">DSM 18674 / JCM 14361 / 8.8.11</strain>
    </source>
</reference>
<dbReference type="SUPFAM" id="SSF51182">
    <property type="entry name" value="RmlC-like cupins"/>
    <property type="match status" value="1"/>
</dbReference>
<dbReference type="KEGG" id="nmo:Nmlp_1982"/>
<dbReference type="AlphaFoldDB" id="M1XKM5"/>
<evidence type="ECO:0000313" key="3">
    <source>
        <dbReference type="EMBL" id="CCQ36167.1"/>
    </source>
</evidence>
<evidence type="ECO:0000256" key="1">
    <source>
        <dbReference type="ARBA" id="ARBA00022723"/>
    </source>
</evidence>
<keyword evidence="1" id="KW-0479">Metal-binding</keyword>
<accession>M1XKM5</accession>
<dbReference type="RefSeq" id="WP_015408985.1">
    <property type="nucleotide sequence ID" value="NC_020388.1"/>
</dbReference>
<dbReference type="STRING" id="268739.Nmlp_1982"/>
<dbReference type="GO" id="GO:0046872">
    <property type="term" value="F:metal ion binding"/>
    <property type="evidence" value="ECO:0007669"/>
    <property type="project" value="UniProtKB-KW"/>
</dbReference>
<evidence type="ECO:0000259" key="2">
    <source>
        <dbReference type="Pfam" id="PF07883"/>
    </source>
</evidence>
<organism evidence="3 4">
    <name type="scientific">Natronomonas moolapensis (strain DSM 18674 / CECT 7526 / JCM 14361 / 8.8.11)</name>
    <dbReference type="NCBI Taxonomy" id="268739"/>
    <lineage>
        <taxon>Archaea</taxon>
        <taxon>Methanobacteriati</taxon>
        <taxon>Methanobacteriota</taxon>
        <taxon>Stenosarchaea group</taxon>
        <taxon>Halobacteria</taxon>
        <taxon>Halobacteriales</taxon>
        <taxon>Natronomonadaceae</taxon>
        <taxon>Natronomonas</taxon>
    </lineage>
</organism>
<dbReference type="InterPro" id="IPR014710">
    <property type="entry name" value="RmlC-like_jellyroll"/>
</dbReference>
<dbReference type="EMBL" id="HF582854">
    <property type="protein sequence ID" value="CCQ36167.1"/>
    <property type="molecule type" value="Genomic_DNA"/>
</dbReference>
<dbReference type="InterPro" id="IPR011051">
    <property type="entry name" value="RmlC_Cupin_sf"/>
</dbReference>
<dbReference type="InterPro" id="IPR051610">
    <property type="entry name" value="GPI/OXD"/>
</dbReference>
<dbReference type="Gene3D" id="2.60.120.10">
    <property type="entry name" value="Jelly Rolls"/>
    <property type="match status" value="1"/>
</dbReference>
<dbReference type="HOGENOM" id="CLU_144575_1_0_2"/>
<dbReference type="GeneID" id="14653162"/>